<dbReference type="HOGENOM" id="CLU_2808068_0_0_6"/>
<dbReference type="OrthoDB" id="9862154at2"/>
<accession>D5BZ10</accession>
<dbReference type="KEGG" id="nhl:Nhal_1051"/>
<dbReference type="STRING" id="472759.Nhal_1051"/>
<evidence type="ECO:0000313" key="1">
    <source>
        <dbReference type="EMBL" id="ADE14223.1"/>
    </source>
</evidence>
<dbReference type="EMBL" id="CP001798">
    <property type="protein sequence ID" value="ADE14223.1"/>
    <property type="molecule type" value="Genomic_DNA"/>
</dbReference>
<name>D5BZ10_NITHN</name>
<reference evidence="2" key="1">
    <citation type="submission" date="2010-04" db="EMBL/GenBank/DDBJ databases">
        <title>Complete genome sequence of Nitrosococcus halophilus Nc4, a salt-adapted, aerobic obligate ammonia-oxidizing sulfur purple bacterium.</title>
        <authorList>
            <consortium name="US DOE Joint Genome Institute"/>
            <person name="Campbell M.A."/>
            <person name="Malfatti S.A."/>
            <person name="Chain P.S.G."/>
            <person name="Heidelberg J.F."/>
            <person name="Ward B.B."/>
            <person name="Klotz M.G."/>
        </authorList>
    </citation>
    <scope>NUCLEOTIDE SEQUENCE [LARGE SCALE GENOMIC DNA]</scope>
    <source>
        <strain evidence="2">Nc4</strain>
    </source>
</reference>
<evidence type="ECO:0000313" key="2">
    <source>
        <dbReference type="Proteomes" id="UP000001844"/>
    </source>
</evidence>
<dbReference type="AlphaFoldDB" id="D5BZ10"/>
<organism evidence="1 2">
    <name type="scientific">Nitrosococcus halophilus (strain Nc4)</name>
    <dbReference type="NCBI Taxonomy" id="472759"/>
    <lineage>
        <taxon>Bacteria</taxon>
        <taxon>Pseudomonadati</taxon>
        <taxon>Pseudomonadota</taxon>
        <taxon>Gammaproteobacteria</taxon>
        <taxon>Chromatiales</taxon>
        <taxon>Chromatiaceae</taxon>
        <taxon>Nitrosococcus</taxon>
    </lineage>
</organism>
<proteinExistence type="predicted"/>
<keyword evidence="2" id="KW-1185">Reference proteome</keyword>
<dbReference type="RefSeq" id="WP_013032115.1">
    <property type="nucleotide sequence ID" value="NC_013960.1"/>
</dbReference>
<dbReference type="Proteomes" id="UP000001844">
    <property type="component" value="Chromosome"/>
</dbReference>
<protein>
    <submittedName>
        <fullName evidence="1">Uncharacterized protein</fullName>
    </submittedName>
</protein>
<gene>
    <name evidence="1" type="ordered locus">Nhal_1051</name>
</gene>
<sequence length="67" mass="7229">MTYLIVKDLERHEELDNKTMASMRGGSLAIGGLVGGITAAALGEKVGETAAKLWLHYGEGKEWEDLP</sequence>